<dbReference type="InParanoid" id="A0EHR5"/>
<dbReference type="RefSeq" id="XP_001462229.1">
    <property type="nucleotide sequence ID" value="XM_001462192.1"/>
</dbReference>
<accession>A0EHR5</accession>
<organism evidence="1 2">
    <name type="scientific">Paramecium tetraurelia</name>
    <dbReference type="NCBI Taxonomy" id="5888"/>
    <lineage>
        <taxon>Eukaryota</taxon>
        <taxon>Sar</taxon>
        <taxon>Alveolata</taxon>
        <taxon>Ciliophora</taxon>
        <taxon>Intramacronucleata</taxon>
        <taxon>Oligohymenophorea</taxon>
        <taxon>Peniculida</taxon>
        <taxon>Parameciidae</taxon>
        <taxon>Paramecium</taxon>
    </lineage>
</organism>
<dbReference type="AlphaFoldDB" id="A0EHR5"/>
<sequence length="66" mass="8022">MFFKKNSHFIIEGLSELKDQGLNIQNKIIKLKKPREFFKNISIHRQYIKKNKQSQTKQNNQFSNHF</sequence>
<proteinExistence type="predicted"/>
<dbReference type="KEGG" id="ptm:GSPATT00027182001"/>
<dbReference type="Proteomes" id="UP000000600">
    <property type="component" value="Unassembled WGS sequence"/>
</dbReference>
<dbReference type="EMBL" id="CT868679">
    <property type="protein sequence ID" value="CAK94856.1"/>
    <property type="molecule type" value="Genomic_DNA"/>
</dbReference>
<evidence type="ECO:0000313" key="1">
    <source>
        <dbReference type="EMBL" id="CAK94856.1"/>
    </source>
</evidence>
<name>A0EHR5_PARTE</name>
<gene>
    <name evidence="1" type="ORF">GSPATT00027182001</name>
</gene>
<keyword evidence="2" id="KW-1185">Reference proteome</keyword>
<reference evidence="1 2" key="1">
    <citation type="journal article" date="2006" name="Nature">
        <title>Global trends of whole-genome duplications revealed by the ciliate Paramecium tetraurelia.</title>
        <authorList>
            <consortium name="Genoscope"/>
            <person name="Aury J.-M."/>
            <person name="Jaillon O."/>
            <person name="Duret L."/>
            <person name="Noel B."/>
            <person name="Jubin C."/>
            <person name="Porcel B.M."/>
            <person name="Segurens B."/>
            <person name="Daubin V."/>
            <person name="Anthouard V."/>
            <person name="Aiach N."/>
            <person name="Arnaiz O."/>
            <person name="Billaut A."/>
            <person name="Beisson J."/>
            <person name="Blanc I."/>
            <person name="Bouhouche K."/>
            <person name="Camara F."/>
            <person name="Duharcourt S."/>
            <person name="Guigo R."/>
            <person name="Gogendeau D."/>
            <person name="Katinka M."/>
            <person name="Keller A.-M."/>
            <person name="Kissmehl R."/>
            <person name="Klotz C."/>
            <person name="Koll F."/>
            <person name="Le Moue A."/>
            <person name="Lepere C."/>
            <person name="Malinsky S."/>
            <person name="Nowacki M."/>
            <person name="Nowak J.K."/>
            <person name="Plattner H."/>
            <person name="Poulain J."/>
            <person name="Ruiz F."/>
            <person name="Serrano V."/>
            <person name="Zagulski M."/>
            <person name="Dessen P."/>
            <person name="Betermier M."/>
            <person name="Weissenbach J."/>
            <person name="Scarpelli C."/>
            <person name="Schachter V."/>
            <person name="Sperling L."/>
            <person name="Meyer E."/>
            <person name="Cohen J."/>
            <person name="Wincker P."/>
        </authorList>
    </citation>
    <scope>NUCLEOTIDE SEQUENCE [LARGE SCALE GENOMIC DNA]</scope>
    <source>
        <strain evidence="1 2">Stock d4-2</strain>
    </source>
</reference>
<dbReference type="HOGENOM" id="CLU_2836745_0_0_1"/>
<evidence type="ECO:0000313" key="2">
    <source>
        <dbReference type="Proteomes" id="UP000000600"/>
    </source>
</evidence>
<dbReference type="GeneID" id="5048014"/>
<protein>
    <submittedName>
        <fullName evidence="1">Uncharacterized protein</fullName>
    </submittedName>
</protein>